<evidence type="ECO:0000313" key="7">
    <source>
        <dbReference type="EMBL" id="XAM17198.1"/>
    </source>
</evidence>
<dbReference type="PANTHER" id="PTHR30332:SF24">
    <property type="entry name" value="SECRETIN GSPD-RELATED"/>
    <property type="match status" value="1"/>
</dbReference>
<gene>
    <name evidence="7" type="ORF">V3I05_05765</name>
</gene>
<evidence type="ECO:0000256" key="1">
    <source>
        <dbReference type="ARBA" id="ARBA00004370"/>
    </source>
</evidence>
<dbReference type="Pfam" id="PF00263">
    <property type="entry name" value="Secretin"/>
    <property type="match status" value="1"/>
</dbReference>
<organism evidence="7 8">
    <name type="scientific">Helicobacter mastomyrinus</name>
    <dbReference type="NCBI Taxonomy" id="287948"/>
    <lineage>
        <taxon>Bacteria</taxon>
        <taxon>Pseudomonadati</taxon>
        <taxon>Campylobacterota</taxon>
        <taxon>Epsilonproteobacteria</taxon>
        <taxon>Campylobacterales</taxon>
        <taxon>Helicobacteraceae</taxon>
        <taxon>Helicobacter</taxon>
    </lineage>
</organism>
<proteinExistence type="inferred from homology"/>
<feature type="compositionally biased region" description="Polar residues" evidence="5">
    <location>
        <begin position="107"/>
        <end position="128"/>
    </location>
</feature>
<keyword evidence="8" id="KW-1185">Reference proteome</keyword>
<dbReference type="PANTHER" id="PTHR30332">
    <property type="entry name" value="PROBABLE GENERAL SECRETION PATHWAY PROTEIN D"/>
    <property type="match status" value="1"/>
</dbReference>
<keyword evidence="2" id="KW-0732">Signal</keyword>
<reference evidence="7 8" key="1">
    <citation type="submission" date="2024-02" db="EMBL/GenBank/DDBJ databases">
        <title>Genome and pathogenicity analysis of Helicobacter mastomyrinus isolated from mice.</title>
        <authorList>
            <person name="Zhu L."/>
        </authorList>
    </citation>
    <scope>NUCLEOTIDE SEQUENCE [LARGE SCALE GENOMIC DNA]</scope>
    <source>
        <strain evidence="7 8">Hm-17</strain>
    </source>
</reference>
<feature type="region of interest" description="Disordered" evidence="5">
    <location>
        <begin position="85"/>
        <end position="128"/>
    </location>
</feature>
<name>A0ABZ3F281_9HELI</name>
<comment type="similarity">
    <text evidence="4">Belongs to the bacterial secretin family.</text>
</comment>
<keyword evidence="3" id="KW-0472">Membrane</keyword>
<evidence type="ECO:0000256" key="5">
    <source>
        <dbReference type="SAM" id="MobiDB-lite"/>
    </source>
</evidence>
<dbReference type="Proteomes" id="UP001434737">
    <property type="component" value="Chromosome"/>
</dbReference>
<feature type="compositionally biased region" description="Basic and acidic residues" evidence="5">
    <location>
        <begin position="85"/>
        <end position="105"/>
    </location>
</feature>
<evidence type="ECO:0000256" key="4">
    <source>
        <dbReference type="RuleBase" id="RU004003"/>
    </source>
</evidence>
<dbReference type="EMBL" id="CP145316">
    <property type="protein sequence ID" value="XAM17198.1"/>
    <property type="molecule type" value="Genomic_DNA"/>
</dbReference>
<accession>A0ABZ3F281</accession>
<evidence type="ECO:0000256" key="2">
    <source>
        <dbReference type="ARBA" id="ARBA00022729"/>
    </source>
</evidence>
<evidence type="ECO:0000259" key="6">
    <source>
        <dbReference type="Pfam" id="PF00263"/>
    </source>
</evidence>
<evidence type="ECO:0000313" key="8">
    <source>
        <dbReference type="Proteomes" id="UP001434737"/>
    </source>
</evidence>
<sequence>MQVKDGEQIILGGLIDKTEGQTIRKVPILGDIPLIKYLFSYKRNIKETQEMIIVISPHIINLESNITSKDRTIIDEIIDFSQKDTLKDTQAKETTKQEAAADKQRKANSQPSQDSIQDIPQNPTIEDM</sequence>
<protein>
    <recommendedName>
        <fullName evidence="6">Type II/III secretion system secretin-like domain-containing protein</fullName>
    </recommendedName>
</protein>
<evidence type="ECO:0000256" key="3">
    <source>
        <dbReference type="ARBA" id="ARBA00023136"/>
    </source>
</evidence>
<comment type="subcellular location">
    <subcellularLocation>
        <location evidence="1">Membrane</location>
    </subcellularLocation>
</comment>
<feature type="domain" description="Type II/III secretion system secretin-like" evidence="6">
    <location>
        <begin position="2"/>
        <end position="60"/>
    </location>
</feature>
<dbReference type="InterPro" id="IPR050810">
    <property type="entry name" value="Bact_Secretion_Sys_Channel"/>
</dbReference>
<dbReference type="InterPro" id="IPR004846">
    <property type="entry name" value="T2SS/T3SS_dom"/>
</dbReference>